<dbReference type="CDD" id="cd04622">
    <property type="entry name" value="CBS_pair_HRP1_like"/>
    <property type="match status" value="1"/>
</dbReference>
<keyword evidence="2" id="KW-0129">CBS domain</keyword>
<keyword evidence="1" id="KW-0677">Repeat</keyword>
<keyword evidence="6" id="KW-1185">Reference proteome</keyword>
<sequence>MTRVSELMTRGVRTLSPTDTVALAAQAMDELDIGAIPVCDGQRLLGMVTDRDIVLRVVAQTRPLDTSLSEVMSKDVKWCSESDNVETVMDEMAGYQVRRMPVVDRGRRLVGMLSLGDTAAKGDIGKAGDTLNIISQPAEPDRSGQSAASGPSGGGSS</sequence>
<gene>
    <name evidence="5" type="primary">hrp11</name>
    <name evidence="5" type="ORF">VPARA_24370</name>
</gene>
<protein>
    <submittedName>
        <fullName evidence="5">Hypoxic response protein 1</fullName>
    </submittedName>
</protein>
<dbReference type="PROSITE" id="PS51371">
    <property type="entry name" value="CBS"/>
    <property type="match status" value="2"/>
</dbReference>
<dbReference type="Gene3D" id="3.10.580.10">
    <property type="entry name" value="CBS-domain"/>
    <property type="match status" value="1"/>
</dbReference>
<reference evidence="5 6" key="1">
    <citation type="submission" date="2015-03" db="EMBL/GenBank/DDBJ databases">
        <title>Genome sequence of Variovorax paradoxus TBEA6.</title>
        <authorList>
            <person name="Poehlein A."/>
            <person name="Schuldes J."/>
            <person name="Wuebbeler J.H."/>
            <person name="Hiessl S."/>
            <person name="Steinbuechel A."/>
            <person name="Daniel R."/>
        </authorList>
    </citation>
    <scope>NUCLEOTIDE SEQUENCE [LARGE SCALE GENOMIC DNA]</scope>
    <source>
        <strain evidence="5 6">TBEA6</strain>
    </source>
</reference>
<dbReference type="EMBL" id="JZWI01000011">
    <property type="protein sequence ID" value="KLN56495.1"/>
    <property type="molecule type" value="Genomic_DNA"/>
</dbReference>
<dbReference type="PATRIC" id="fig|34073.19.peg.2502"/>
<dbReference type="RefSeq" id="WP_047784709.1">
    <property type="nucleotide sequence ID" value="NZ_JZWI01000011.1"/>
</dbReference>
<dbReference type="SUPFAM" id="SSF54631">
    <property type="entry name" value="CBS-domain pair"/>
    <property type="match status" value="1"/>
</dbReference>
<dbReference type="PANTHER" id="PTHR48108">
    <property type="entry name" value="CBS DOMAIN-CONTAINING PROTEIN CBSX2, CHLOROPLASTIC"/>
    <property type="match status" value="1"/>
</dbReference>
<dbReference type="Proteomes" id="UP000035170">
    <property type="component" value="Unassembled WGS sequence"/>
</dbReference>
<proteinExistence type="predicted"/>
<name>A0A0H2MI38_VARPD</name>
<evidence type="ECO:0000313" key="5">
    <source>
        <dbReference type="EMBL" id="KLN56495.1"/>
    </source>
</evidence>
<feature type="domain" description="CBS" evidence="4">
    <location>
        <begin position="8"/>
        <end position="66"/>
    </location>
</feature>
<evidence type="ECO:0000256" key="2">
    <source>
        <dbReference type="PROSITE-ProRule" id="PRU00703"/>
    </source>
</evidence>
<accession>A0A0H2MI38</accession>
<dbReference type="InterPro" id="IPR046342">
    <property type="entry name" value="CBS_dom_sf"/>
</dbReference>
<feature type="domain" description="CBS" evidence="4">
    <location>
        <begin position="72"/>
        <end position="130"/>
    </location>
</feature>
<dbReference type="Pfam" id="PF00571">
    <property type="entry name" value="CBS"/>
    <property type="match status" value="2"/>
</dbReference>
<dbReference type="InterPro" id="IPR051462">
    <property type="entry name" value="CBS_domain-containing"/>
</dbReference>
<organism evidence="5 6">
    <name type="scientific">Variovorax paradoxus</name>
    <dbReference type="NCBI Taxonomy" id="34073"/>
    <lineage>
        <taxon>Bacteria</taxon>
        <taxon>Pseudomonadati</taxon>
        <taxon>Pseudomonadota</taxon>
        <taxon>Betaproteobacteria</taxon>
        <taxon>Burkholderiales</taxon>
        <taxon>Comamonadaceae</taxon>
        <taxon>Variovorax</taxon>
    </lineage>
</organism>
<dbReference type="AlphaFoldDB" id="A0A0H2MI38"/>
<dbReference type="SMART" id="SM00116">
    <property type="entry name" value="CBS"/>
    <property type="match status" value="2"/>
</dbReference>
<dbReference type="PANTHER" id="PTHR48108:SF34">
    <property type="entry name" value="CBS DOMAIN-CONTAINING PROTEIN YHCV"/>
    <property type="match status" value="1"/>
</dbReference>
<evidence type="ECO:0000259" key="4">
    <source>
        <dbReference type="PROSITE" id="PS51371"/>
    </source>
</evidence>
<comment type="caution">
    <text evidence="5">The sequence shown here is derived from an EMBL/GenBank/DDBJ whole genome shotgun (WGS) entry which is preliminary data.</text>
</comment>
<evidence type="ECO:0000256" key="3">
    <source>
        <dbReference type="SAM" id="MobiDB-lite"/>
    </source>
</evidence>
<evidence type="ECO:0000256" key="1">
    <source>
        <dbReference type="ARBA" id="ARBA00022737"/>
    </source>
</evidence>
<feature type="region of interest" description="Disordered" evidence="3">
    <location>
        <begin position="134"/>
        <end position="157"/>
    </location>
</feature>
<evidence type="ECO:0000313" key="6">
    <source>
        <dbReference type="Proteomes" id="UP000035170"/>
    </source>
</evidence>
<dbReference type="InterPro" id="IPR000644">
    <property type="entry name" value="CBS_dom"/>
</dbReference>